<evidence type="ECO:0000256" key="1">
    <source>
        <dbReference type="SAM" id="SignalP"/>
    </source>
</evidence>
<comment type="caution">
    <text evidence="3">The sequence shown here is derived from an EMBL/GenBank/DDBJ whole genome shotgun (WGS) entry which is preliminary data.</text>
</comment>
<name>A0A0S7Y997_UNCT6</name>
<dbReference type="Pfam" id="PF18962">
    <property type="entry name" value="Por_Secre_tail"/>
    <property type="match status" value="1"/>
</dbReference>
<dbReference type="InterPro" id="IPR036278">
    <property type="entry name" value="Sialidase_sf"/>
</dbReference>
<evidence type="ECO:0000313" key="3">
    <source>
        <dbReference type="EMBL" id="KPJ71310.1"/>
    </source>
</evidence>
<gene>
    <name evidence="3" type="ORF">AMJ52_08715</name>
</gene>
<accession>A0A0S7Y997</accession>
<dbReference type="SUPFAM" id="SSF50939">
    <property type="entry name" value="Sialidases"/>
    <property type="match status" value="1"/>
</dbReference>
<keyword evidence="1" id="KW-0732">Signal</keyword>
<evidence type="ECO:0000259" key="2">
    <source>
        <dbReference type="Pfam" id="PF18962"/>
    </source>
</evidence>
<proteinExistence type="predicted"/>
<feature type="signal peptide" evidence="1">
    <location>
        <begin position="1"/>
        <end position="19"/>
    </location>
</feature>
<dbReference type="Proteomes" id="UP000051012">
    <property type="component" value="Unassembled WGS sequence"/>
</dbReference>
<dbReference type="Gene3D" id="2.120.10.10">
    <property type="match status" value="1"/>
</dbReference>
<dbReference type="NCBIfam" id="TIGR04183">
    <property type="entry name" value="Por_Secre_tail"/>
    <property type="match status" value="1"/>
</dbReference>
<dbReference type="InterPro" id="IPR026444">
    <property type="entry name" value="Secre_tail"/>
</dbReference>
<evidence type="ECO:0000313" key="4">
    <source>
        <dbReference type="Proteomes" id="UP000051012"/>
    </source>
</evidence>
<feature type="domain" description="Secretion system C-terminal sorting" evidence="2">
    <location>
        <begin position="439"/>
        <end position="520"/>
    </location>
</feature>
<dbReference type="EMBL" id="LJNI01000129">
    <property type="protein sequence ID" value="KPJ71310.1"/>
    <property type="molecule type" value="Genomic_DNA"/>
</dbReference>
<dbReference type="CDD" id="cd15482">
    <property type="entry name" value="Sialidase_non-viral"/>
    <property type="match status" value="1"/>
</dbReference>
<organism evidence="3 4">
    <name type="scientific">candidate division TA06 bacterium DG_78</name>
    <dbReference type="NCBI Taxonomy" id="1703772"/>
    <lineage>
        <taxon>Bacteria</taxon>
        <taxon>Bacteria division TA06</taxon>
    </lineage>
</organism>
<sequence>MKKILLFFLLLMFAFGNQLSTKDGESIEVIDLKPENDPVMRWADDKIIYNGEVAYNPWAMDFDIDDEAIAIDYHRGDTLRAVVTCVDSTVRIFKSDDNGTTWTWDCGFAFTNCAVYEPKIIHAPSGGYFHVFCRLDFRNGDIFVRTYDSTGASTDYTIEGTTDTVLNYTVCSDRVDHYDDYYLYCAFHKALGGLDQDQIWFTRSLDKSTTWEANTALEIGGYGFPDLCYGSDGYVYLAFLSRFSNNYKSILSDRSPNRGAAFMSAQVIEGDTAIKQGPQTVAAHDGSGDVWVIFPKRNPAANYEYGLRSLLSQDSAATWSSGSWVNSYINFQQVLPSISVFDGYGSNAHDPYVTFIRSDSEWNDPVVYTFWWQGSWSSEYSYNDSVPALTRPIQTWSEPGVPAIAYVGENGINVYYDFLSNVAVEEQNFSIPKKISIDIYPNPFTNTTHITYSLPAPREVKITVYNTIGQEVSTLVNDTKEGGTYELVWSGIDNKGFILPKGVYLLKIETNRTNTVKKVIFE</sequence>
<dbReference type="AlphaFoldDB" id="A0A0S7Y997"/>
<reference evidence="3 4" key="1">
    <citation type="journal article" date="2015" name="Microbiome">
        <title>Genomic resolution of linkages in carbon, nitrogen, and sulfur cycling among widespread estuary sediment bacteria.</title>
        <authorList>
            <person name="Baker B.J."/>
            <person name="Lazar C.S."/>
            <person name="Teske A.P."/>
            <person name="Dick G.J."/>
        </authorList>
    </citation>
    <scope>NUCLEOTIDE SEQUENCE [LARGE SCALE GENOMIC DNA]</scope>
    <source>
        <strain evidence="3">DG_78</strain>
    </source>
</reference>
<dbReference type="Gene3D" id="2.60.40.4070">
    <property type="match status" value="1"/>
</dbReference>
<protein>
    <recommendedName>
        <fullName evidence="2">Secretion system C-terminal sorting domain-containing protein</fullName>
    </recommendedName>
</protein>
<feature type="chain" id="PRO_5006640519" description="Secretion system C-terminal sorting domain-containing protein" evidence="1">
    <location>
        <begin position="20"/>
        <end position="522"/>
    </location>
</feature>